<dbReference type="InterPro" id="IPR036388">
    <property type="entry name" value="WH-like_DNA-bd_sf"/>
</dbReference>
<dbReference type="SUPFAM" id="SSF55729">
    <property type="entry name" value="Acyl-CoA N-acyltransferases (Nat)"/>
    <property type="match status" value="1"/>
</dbReference>
<keyword evidence="5" id="KW-1185">Reference proteome</keyword>
<comment type="caution">
    <text evidence="4">The sequence shown here is derived from an EMBL/GenBank/DDBJ whole genome shotgun (WGS) entry which is preliminary data.</text>
</comment>
<dbReference type="InterPro" id="IPR036390">
    <property type="entry name" value="WH_DNA-bd_sf"/>
</dbReference>
<name>A0A839EYX4_9GAMM</name>
<accession>A0A839EYX4</accession>
<gene>
    <name evidence="4" type="ORF">FHW12_001143</name>
</gene>
<dbReference type="Gene3D" id="3.40.630.30">
    <property type="match status" value="1"/>
</dbReference>
<dbReference type="InterPro" id="IPR000182">
    <property type="entry name" value="GNAT_dom"/>
</dbReference>
<feature type="domain" description="HTH marR-type" evidence="2">
    <location>
        <begin position="1"/>
        <end position="139"/>
    </location>
</feature>
<dbReference type="InterPro" id="IPR050769">
    <property type="entry name" value="NAT_camello-type"/>
</dbReference>
<sequence length="315" mass="35989">MRAVEERAEQVRRFNRFYTRRIGVLHEHLLDSDYSLTEVRILYELAHRSDLTGTTLCRELGLDAGYLSRVIAGFEKKGLVAKTRTENDARVMRLELTRKGRKVFDPLDAASRREVVAMLDTLPTPEQDRLVDAMTQVQALLGEARGKDYVLRDPRPGDMGWIVHRHGVLYAQEYGWDMTFEALVAEIVAKFVREFDPRSDRCWIAEKDGRIVGSVFVVRHDERTAKLRLLYVEPGTRGLGIGHRLVDECVGFARRSGYAKLVLWTNSVLTAARRIYEQAGFTLVEEEAHHSFGKDLVAQTWALDLANPVAPSHRR</sequence>
<protein>
    <submittedName>
        <fullName evidence="4">DNA-binding MarR family transcriptional regulator/N-acetylglutamate synthase-like GNAT family acetyltransferase</fullName>
    </submittedName>
</protein>
<dbReference type="PROSITE" id="PS50995">
    <property type="entry name" value="HTH_MARR_2"/>
    <property type="match status" value="1"/>
</dbReference>
<reference evidence="4 5" key="1">
    <citation type="submission" date="2020-07" db="EMBL/GenBank/DDBJ databases">
        <title>Genomic Encyclopedia of Type Strains, Phase IV (KMG-V): Genome sequencing to study the core and pangenomes of soil and plant-associated prokaryotes.</title>
        <authorList>
            <person name="Whitman W."/>
        </authorList>
    </citation>
    <scope>NUCLEOTIDE SEQUENCE [LARGE SCALE GENOMIC DNA]</scope>
    <source>
        <strain evidence="4 5">RH2WT43</strain>
    </source>
</reference>
<dbReference type="InterPro" id="IPR000835">
    <property type="entry name" value="HTH_MarR-typ"/>
</dbReference>
<evidence type="ECO:0000256" key="1">
    <source>
        <dbReference type="ARBA" id="ARBA00022679"/>
    </source>
</evidence>
<evidence type="ECO:0000259" key="3">
    <source>
        <dbReference type="PROSITE" id="PS51186"/>
    </source>
</evidence>
<dbReference type="GO" id="GO:0003677">
    <property type="term" value="F:DNA binding"/>
    <property type="evidence" value="ECO:0007669"/>
    <property type="project" value="UniProtKB-KW"/>
</dbReference>
<dbReference type="Pfam" id="PF00583">
    <property type="entry name" value="Acetyltransf_1"/>
    <property type="match status" value="1"/>
</dbReference>
<dbReference type="EMBL" id="JACGXL010000001">
    <property type="protein sequence ID" value="MBA8886952.1"/>
    <property type="molecule type" value="Genomic_DNA"/>
</dbReference>
<dbReference type="GO" id="GO:0003700">
    <property type="term" value="F:DNA-binding transcription factor activity"/>
    <property type="evidence" value="ECO:0007669"/>
    <property type="project" value="InterPro"/>
</dbReference>
<evidence type="ECO:0000313" key="4">
    <source>
        <dbReference type="EMBL" id="MBA8886952.1"/>
    </source>
</evidence>
<dbReference type="InterPro" id="IPR016181">
    <property type="entry name" value="Acyl_CoA_acyltransferase"/>
</dbReference>
<dbReference type="Pfam" id="PF12802">
    <property type="entry name" value="MarR_2"/>
    <property type="match status" value="1"/>
</dbReference>
<evidence type="ECO:0000259" key="2">
    <source>
        <dbReference type="PROSITE" id="PS50995"/>
    </source>
</evidence>
<dbReference type="Gene3D" id="1.10.10.10">
    <property type="entry name" value="Winged helix-like DNA-binding domain superfamily/Winged helix DNA-binding domain"/>
    <property type="match status" value="1"/>
</dbReference>
<evidence type="ECO:0000313" key="5">
    <source>
        <dbReference type="Proteomes" id="UP000550401"/>
    </source>
</evidence>
<dbReference type="RefSeq" id="WP_182529984.1">
    <property type="nucleotide sequence ID" value="NZ_JACGXL010000001.1"/>
</dbReference>
<organism evidence="4 5">
    <name type="scientific">Dokdonella fugitiva</name>
    <dbReference type="NCBI Taxonomy" id="328517"/>
    <lineage>
        <taxon>Bacteria</taxon>
        <taxon>Pseudomonadati</taxon>
        <taxon>Pseudomonadota</taxon>
        <taxon>Gammaproteobacteria</taxon>
        <taxon>Lysobacterales</taxon>
        <taxon>Rhodanobacteraceae</taxon>
        <taxon>Dokdonella</taxon>
    </lineage>
</organism>
<feature type="domain" description="N-acetyltransferase" evidence="3">
    <location>
        <begin position="162"/>
        <end position="306"/>
    </location>
</feature>
<dbReference type="AlphaFoldDB" id="A0A839EYX4"/>
<proteinExistence type="predicted"/>
<dbReference type="PROSITE" id="PS51186">
    <property type="entry name" value="GNAT"/>
    <property type="match status" value="1"/>
</dbReference>
<dbReference type="PANTHER" id="PTHR13947:SF37">
    <property type="entry name" value="LD18367P"/>
    <property type="match status" value="1"/>
</dbReference>
<dbReference type="GO" id="GO:0008080">
    <property type="term" value="F:N-acetyltransferase activity"/>
    <property type="evidence" value="ECO:0007669"/>
    <property type="project" value="InterPro"/>
</dbReference>
<dbReference type="PANTHER" id="PTHR13947">
    <property type="entry name" value="GNAT FAMILY N-ACETYLTRANSFERASE"/>
    <property type="match status" value="1"/>
</dbReference>
<dbReference type="SMART" id="SM00347">
    <property type="entry name" value="HTH_MARR"/>
    <property type="match status" value="1"/>
</dbReference>
<dbReference type="Proteomes" id="UP000550401">
    <property type="component" value="Unassembled WGS sequence"/>
</dbReference>
<dbReference type="SUPFAM" id="SSF46785">
    <property type="entry name" value="Winged helix' DNA-binding domain"/>
    <property type="match status" value="1"/>
</dbReference>
<keyword evidence="4" id="KW-0238">DNA-binding</keyword>
<dbReference type="CDD" id="cd04301">
    <property type="entry name" value="NAT_SF"/>
    <property type="match status" value="1"/>
</dbReference>
<keyword evidence="1 4" id="KW-0808">Transferase</keyword>